<reference evidence="3 4" key="1">
    <citation type="submission" date="2013-11" db="EMBL/GenBank/DDBJ databases">
        <title>The Genome Sequence of Phytophthora parasitica P1976.</title>
        <authorList>
            <consortium name="The Broad Institute Genomics Platform"/>
            <person name="Russ C."/>
            <person name="Tyler B."/>
            <person name="Panabieres F."/>
            <person name="Shan W."/>
            <person name="Tripathy S."/>
            <person name="Grunwald N."/>
            <person name="Machado M."/>
            <person name="Johnson C.S."/>
            <person name="Walker B."/>
            <person name="Young S."/>
            <person name="Zeng Q."/>
            <person name="Gargeya S."/>
            <person name="Fitzgerald M."/>
            <person name="Haas B."/>
            <person name="Abouelleil A."/>
            <person name="Allen A.W."/>
            <person name="Alvarado L."/>
            <person name="Arachchi H.M."/>
            <person name="Berlin A.M."/>
            <person name="Chapman S.B."/>
            <person name="Gainer-Dewar J."/>
            <person name="Goldberg J."/>
            <person name="Griggs A."/>
            <person name="Gujja S."/>
            <person name="Hansen M."/>
            <person name="Howarth C."/>
            <person name="Imamovic A."/>
            <person name="Ireland A."/>
            <person name="Larimer J."/>
            <person name="McCowan C."/>
            <person name="Murphy C."/>
            <person name="Pearson M."/>
            <person name="Poon T.W."/>
            <person name="Priest M."/>
            <person name="Roberts A."/>
            <person name="Saif S."/>
            <person name="Shea T."/>
            <person name="Sisk P."/>
            <person name="Sykes S."/>
            <person name="Wortman J."/>
            <person name="Nusbaum C."/>
            <person name="Birren B."/>
        </authorList>
    </citation>
    <scope>NUCLEOTIDE SEQUENCE [LARGE SCALE GENOMIC DNA]</scope>
    <source>
        <strain evidence="3 4">P1976</strain>
    </source>
</reference>
<proteinExistence type="inferred from homology"/>
<evidence type="ECO:0000313" key="4">
    <source>
        <dbReference type="Proteomes" id="UP000028582"/>
    </source>
</evidence>
<dbReference type="AlphaFoldDB" id="A0A081AGY3"/>
<evidence type="ECO:0000313" key="3">
    <source>
        <dbReference type="EMBL" id="ETO78144.1"/>
    </source>
</evidence>
<dbReference type="EMBL" id="ANJA01001221">
    <property type="protein sequence ID" value="ETO78144.1"/>
    <property type="molecule type" value="Genomic_DNA"/>
</dbReference>
<dbReference type="PANTHER" id="PTHR13049:SF2">
    <property type="entry name" value="COILED-COIL DOMAIN-CONTAINING PROTEIN 25"/>
    <property type="match status" value="1"/>
</dbReference>
<dbReference type="OrthoDB" id="200398at2759"/>
<accession>A0A081AGY3</accession>
<evidence type="ECO:0000256" key="1">
    <source>
        <dbReference type="ARBA" id="ARBA00008998"/>
    </source>
</evidence>
<comment type="similarity">
    <text evidence="1">Belongs to the CCDC25 family.</text>
</comment>
<gene>
    <name evidence="3" type="ORF">F444_06799</name>
</gene>
<dbReference type="Pfam" id="PF05670">
    <property type="entry name" value="NFACT-R_1"/>
    <property type="match status" value="1"/>
</dbReference>
<dbReference type="InterPro" id="IPR008532">
    <property type="entry name" value="NFACT_RNA-bd"/>
</dbReference>
<protein>
    <submittedName>
        <fullName evidence="3">Coiled-coil domain-containing protein 25</fullName>
    </submittedName>
</protein>
<comment type="caution">
    <text evidence="3">The sequence shown here is derived from an EMBL/GenBank/DDBJ whole genome shotgun (WGS) entry which is preliminary data.</text>
</comment>
<evidence type="ECO:0000259" key="2">
    <source>
        <dbReference type="Pfam" id="PF05670"/>
    </source>
</evidence>
<name>A0A081AGY3_PHYNI</name>
<dbReference type="PANTHER" id="PTHR13049">
    <property type="entry name" value="DUF814-RELATED"/>
    <property type="match status" value="1"/>
</dbReference>
<dbReference type="InterPro" id="IPR039730">
    <property type="entry name" value="Jlp2/Ccd25"/>
</dbReference>
<sequence length="284" mass="32695">MHDWPKMKCISISAADELGDNHGVLLHLVRCVVRARVICRGIPSLTTLLALRPAHRGPHHLHGQGQIRERRPHPLRVHGGHLVSCRRLIFCARLPSTSSGQFGWDDWNADALAHARVLLNQGKTKVDDVSETCLEECAQLVKENSIEGSKKKSVSVCYTRWRNLKKTPSMEVGQVGFHHPERVRHYKVEEKNKDIIKMLNKTKQESHPDLEEERRQRELLYKAERKKQRLQLEGEQRKAKMEYKQQKDLRSYSSLLSRDNIESGDKLEAAADLSSVNAYEEDFM</sequence>
<dbReference type="Proteomes" id="UP000028582">
    <property type="component" value="Unassembled WGS sequence"/>
</dbReference>
<organism evidence="3 4">
    <name type="scientific">Phytophthora nicotianae P1976</name>
    <dbReference type="NCBI Taxonomy" id="1317066"/>
    <lineage>
        <taxon>Eukaryota</taxon>
        <taxon>Sar</taxon>
        <taxon>Stramenopiles</taxon>
        <taxon>Oomycota</taxon>
        <taxon>Peronosporomycetes</taxon>
        <taxon>Peronosporales</taxon>
        <taxon>Peronosporaceae</taxon>
        <taxon>Phytophthora</taxon>
    </lineage>
</organism>
<feature type="domain" description="NFACT RNA-binding" evidence="2">
    <location>
        <begin position="109"/>
        <end position="178"/>
    </location>
</feature>